<dbReference type="Proteomes" id="UP001500305">
    <property type="component" value="Unassembled WGS sequence"/>
</dbReference>
<sequence length="63" mass="6967">MAVDAVTAHGVPEHSALPGQSQHDIRSAYDLFGSHSQFHPPLRTKAIGRLTQFCERRTPTGQR</sequence>
<comment type="caution">
    <text evidence="2">The sequence shown here is derived from an EMBL/GenBank/DDBJ whole genome shotgun (WGS) entry which is preliminary data.</text>
</comment>
<feature type="region of interest" description="Disordered" evidence="1">
    <location>
        <begin position="1"/>
        <end position="22"/>
    </location>
</feature>
<gene>
    <name evidence="2" type="ORF">GCM10010430_27410</name>
</gene>
<protein>
    <submittedName>
        <fullName evidence="2">Uncharacterized protein</fullName>
    </submittedName>
</protein>
<evidence type="ECO:0000256" key="1">
    <source>
        <dbReference type="SAM" id="MobiDB-lite"/>
    </source>
</evidence>
<keyword evidence="3" id="KW-1185">Reference proteome</keyword>
<evidence type="ECO:0000313" key="3">
    <source>
        <dbReference type="Proteomes" id="UP001500305"/>
    </source>
</evidence>
<organism evidence="2 3">
    <name type="scientific">Kitasatospora cystarginea</name>
    <dbReference type="NCBI Taxonomy" id="58350"/>
    <lineage>
        <taxon>Bacteria</taxon>
        <taxon>Bacillati</taxon>
        <taxon>Actinomycetota</taxon>
        <taxon>Actinomycetes</taxon>
        <taxon>Kitasatosporales</taxon>
        <taxon>Streptomycetaceae</taxon>
        <taxon>Kitasatospora</taxon>
    </lineage>
</organism>
<name>A0ABN3DXV5_9ACTN</name>
<evidence type="ECO:0000313" key="2">
    <source>
        <dbReference type="EMBL" id="GAA2244165.1"/>
    </source>
</evidence>
<proteinExistence type="predicted"/>
<dbReference type="EMBL" id="BAAATR010000010">
    <property type="protein sequence ID" value="GAA2244165.1"/>
    <property type="molecule type" value="Genomic_DNA"/>
</dbReference>
<reference evidence="2 3" key="1">
    <citation type="journal article" date="2019" name="Int. J. Syst. Evol. Microbiol.">
        <title>The Global Catalogue of Microorganisms (GCM) 10K type strain sequencing project: providing services to taxonomists for standard genome sequencing and annotation.</title>
        <authorList>
            <consortium name="The Broad Institute Genomics Platform"/>
            <consortium name="The Broad Institute Genome Sequencing Center for Infectious Disease"/>
            <person name="Wu L."/>
            <person name="Ma J."/>
        </authorList>
    </citation>
    <scope>NUCLEOTIDE SEQUENCE [LARGE SCALE GENOMIC DNA]</scope>
    <source>
        <strain evidence="2 3">JCM 7356</strain>
    </source>
</reference>
<accession>A0ABN3DXV5</accession>